<keyword evidence="4" id="KW-0808">Transferase</keyword>
<dbReference type="RefSeq" id="XP_039137763.1">
    <property type="nucleotide sequence ID" value="XM_039281829.1"/>
</dbReference>
<comment type="subcellular location">
    <subcellularLocation>
        <location evidence="2">Membrane</location>
        <topology evidence="2">Multi-pass membrane protein</topology>
    </subcellularLocation>
</comment>
<accession>A0AB40CHP0</accession>
<keyword evidence="5" id="KW-0812">Transmembrane</keyword>
<keyword evidence="11" id="KW-0472">Membrane</keyword>
<evidence type="ECO:0000256" key="3">
    <source>
        <dbReference type="ARBA" id="ARBA00012483"/>
    </source>
</evidence>
<evidence type="ECO:0000256" key="4">
    <source>
        <dbReference type="ARBA" id="ARBA00022679"/>
    </source>
</evidence>
<comment type="catalytic activity">
    <reaction evidence="1">
        <text>S-ubiquitinyl-[E2 ubiquitin-conjugating enzyme]-L-cysteine + [acceptor protein]-L-lysine = [E2 ubiquitin-conjugating enzyme]-L-cysteine + N(6)-ubiquitinyl-[acceptor protein]-L-lysine.</text>
        <dbReference type="EC" id="2.3.2.27"/>
    </reaction>
</comment>
<dbReference type="PROSITE" id="PS50089">
    <property type="entry name" value="ZF_RING_2"/>
    <property type="match status" value="1"/>
</dbReference>
<dbReference type="Proteomes" id="UP001515500">
    <property type="component" value="Chromosome 14"/>
</dbReference>
<keyword evidence="6" id="KW-0479">Metal-binding</keyword>
<proteinExistence type="predicted"/>
<dbReference type="PANTHER" id="PTHR45977">
    <property type="entry name" value="TARGET OF ERK KINASE MPK-1"/>
    <property type="match status" value="1"/>
</dbReference>
<keyword evidence="15" id="KW-1185">Reference proteome</keyword>
<evidence type="ECO:0000256" key="9">
    <source>
        <dbReference type="ARBA" id="ARBA00022833"/>
    </source>
</evidence>
<dbReference type="GO" id="GO:0061630">
    <property type="term" value="F:ubiquitin protein ligase activity"/>
    <property type="evidence" value="ECO:0007669"/>
    <property type="project" value="UniProtKB-EC"/>
</dbReference>
<sequence>MSGYYYPDLSFTCLAYVRDPGFRSQNNSYDDEHTRVPLSIYPSRPQEDMFSPWRLFEERVRTGPYNLSRFPSQPFSPVRILVYDNTNERVNPRLRQFIQDSPPHIQGEWHLPSSTQESGLTNEEFKKAMKKVRKQVYNPPYPRKKAWKRSLFNNKTSSNTTNNNSGDEEKDEGKTTCVICLESFEPNEQVLVTPCNHMFHHDCFVPWLKSQGKCPICRFSLCEGKDMALALSSNNSSAVNNDLNDLAADLAALIRAMEEAFNWVNLRRSV</sequence>
<keyword evidence="10" id="KW-1133">Transmembrane helix</keyword>
<evidence type="ECO:0000313" key="16">
    <source>
        <dbReference type="RefSeq" id="XP_039137763.1"/>
    </source>
</evidence>
<feature type="region of interest" description="Disordered" evidence="13">
    <location>
        <begin position="148"/>
        <end position="171"/>
    </location>
</feature>
<dbReference type="Pfam" id="PF13639">
    <property type="entry name" value="zf-RING_2"/>
    <property type="match status" value="1"/>
</dbReference>
<evidence type="ECO:0000256" key="7">
    <source>
        <dbReference type="ARBA" id="ARBA00022771"/>
    </source>
</evidence>
<evidence type="ECO:0000256" key="2">
    <source>
        <dbReference type="ARBA" id="ARBA00004141"/>
    </source>
</evidence>
<dbReference type="GO" id="GO:0008270">
    <property type="term" value="F:zinc ion binding"/>
    <property type="evidence" value="ECO:0007669"/>
    <property type="project" value="UniProtKB-KW"/>
</dbReference>
<feature type="compositionally biased region" description="Low complexity" evidence="13">
    <location>
        <begin position="153"/>
        <end position="165"/>
    </location>
</feature>
<reference evidence="16" key="1">
    <citation type="submission" date="2025-08" db="UniProtKB">
        <authorList>
            <consortium name="RefSeq"/>
        </authorList>
    </citation>
    <scope>IDENTIFICATION</scope>
</reference>
<dbReference type="GeneID" id="120275297"/>
<evidence type="ECO:0000256" key="1">
    <source>
        <dbReference type="ARBA" id="ARBA00000900"/>
    </source>
</evidence>
<organism evidence="15 16">
    <name type="scientific">Dioscorea cayennensis subsp. rotundata</name>
    <name type="common">White Guinea yam</name>
    <name type="synonym">Dioscorea rotundata</name>
    <dbReference type="NCBI Taxonomy" id="55577"/>
    <lineage>
        <taxon>Eukaryota</taxon>
        <taxon>Viridiplantae</taxon>
        <taxon>Streptophyta</taxon>
        <taxon>Embryophyta</taxon>
        <taxon>Tracheophyta</taxon>
        <taxon>Spermatophyta</taxon>
        <taxon>Magnoliopsida</taxon>
        <taxon>Liliopsida</taxon>
        <taxon>Dioscoreales</taxon>
        <taxon>Dioscoreaceae</taxon>
        <taxon>Dioscorea</taxon>
    </lineage>
</organism>
<evidence type="ECO:0000259" key="14">
    <source>
        <dbReference type="PROSITE" id="PS50089"/>
    </source>
</evidence>
<dbReference type="EC" id="2.3.2.27" evidence="3"/>
<evidence type="ECO:0000313" key="15">
    <source>
        <dbReference type="Proteomes" id="UP001515500"/>
    </source>
</evidence>
<name>A0AB40CHP0_DIOCR</name>
<evidence type="ECO:0000256" key="5">
    <source>
        <dbReference type="ARBA" id="ARBA00022692"/>
    </source>
</evidence>
<keyword evidence="9" id="KW-0862">Zinc</keyword>
<dbReference type="GO" id="GO:0006511">
    <property type="term" value="P:ubiquitin-dependent protein catabolic process"/>
    <property type="evidence" value="ECO:0007669"/>
    <property type="project" value="TreeGrafter"/>
</dbReference>
<dbReference type="GO" id="GO:0016567">
    <property type="term" value="P:protein ubiquitination"/>
    <property type="evidence" value="ECO:0007669"/>
    <property type="project" value="TreeGrafter"/>
</dbReference>
<dbReference type="SMART" id="SM00184">
    <property type="entry name" value="RING"/>
    <property type="match status" value="1"/>
</dbReference>
<dbReference type="InterPro" id="IPR013083">
    <property type="entry name" value="Znf_RING/FYVE/PHD"/>
</dbReference>
<evidence type="ECO:0000256" key="10">
    <source>
        <dbReference type="ARBA" id="ARBA00022989"/>
    </source>
</evidence>
<feature type="domain" description="RING-type" evidence="14">
    <location>
        <begin position="177"/>
        <end position="218"/>
    </location>
</feature>
<evidence type="ECO:0000256" key="6">
    <source>
        <dbReference type="ARBA" id="ARBA00022723"/>
    </source>
</evidence>
<dbReference type="SUPFAM" id="SSF57850">
    <property type="entry name" value="RING/U-box"/>
    <property type="match status" value="1"/>
</dbReference>
<evidence type="ECO:0000256" key="8">
    <source>
        <dbReference type="ARBA" id="ARBA00022786"/>
    </source>
</evidence>
<keyword evidence="7 12" id="KW-0863">Zinc-finger</keyword>
<dbReference type="GO" id="GO:0016020">
    <property type="term" value="C:membrane"/>
    <property type="evidence" value="ECO:0007669"/>
    <property type="project" value="UniProtKB-SubCell"/>
</dbReference>
<evidence type="ECO:0000256" key="12">
    <source>
        <dbReference type="PROSITE-ProRule" id="PRU00175"/>
    </source>
</evidence>
<dbReference type="Gene3D" id="3.30.40.10">
    <property type="entry name" value="Zinc/RING finger domain, C3HC4 (zinc finger)"/>
    <property type="match status" value="1"/>
</dbReference>
<dbReference type="InterPro" id="IPR001841">
    <property type="entry name" value="Znf_RING"/>
</dbReference>
<keyword evidence="8" id="KW-0833">Ubl conjugation pathway</keyword>
<protein>
    <recommendedName>
        <fullName evidence="3">RING-type E3 ubiquitin transferase</fullName>
        <ecNumber evidence="3">2.3.2.27</ecNumber>
    </recommendedName>
</protein>
<gene>
    <name evidence="16" type="primary">LOC120275297</name>
</gene>
<evidence type="ECO:0000256" key="11">
    <source>
        <dbReference type="ARBA" id="ARBA00023136"/>
    </source>
</evidence>
<dbReference type="PANTHER" id="PTHR45977:SF4">
    <property type="entry name" value="RING-TYPE DOMAIN-CONTAINING PROTEIN"/>
    <property type="match status" value="1"/>
</dbReference>
<evidence type="ECO:0000256" key="13">
    <source>
        <dbReference type="SAM" id="MobiDB-lite"/>
    </source>
</evidence>
<dbReference type="AlphaFoldDB" id="A0AB40CHP0"/>